<feature type="region of interest" description="Disordered" evidence="1">
    <location>
        <begin position="403"/>
        <end position="480"/>
    </location>
</feature>
<name>A0A0C3AR29_SERVB</name>
<reference evidence="3 4" key="1">
    <citation type="submission" date="2014-04" db="EMBL/GenBank/DDBJ databases">
        <authorList>
            <consortium name="DOE Joint Genome Institute"/>
            <person name="Kuo A."/>
            <person name="Zuccaro A."/>
            <person name="Kohler A."/>
            <person name="Nagy L.G."/>
            <person name="Floudas D."/>
            <person name="Copeland A."/>
            <person name="Barry K.W."/>
            <person name="Cichocki N."/>
            <person name="Veneault-Fourrey C."/>
            <person name="LaButti K."/>
            <person name="Lindquist E.A."/>
            <person name="Lipzen A."/>
            <person name="Lundell T."/>
            <person name="Morin E."/>
            <person name="Murat C."/>
            <person name="Sun H."/>
            <person name="Tunlid A."/>
            <person name="Henrissat B."/>
            <person name="Grigoriev I.V."/>
            <person name="Hibbett D.S."/>
            <person name="Martin F."/>
            <person name="Nordberg H.P."/>
            <person name="Cantor M.N."/>
            <person name="Hua S.X."/>
        </authorList>
    </citation>
    <scope>NUCLEOTIDE SEQUENCE [LARGE SCALE GENOMIC DNA]</scope>
    <source>
        <strain evidence="3 4">MAFF 305830</strain>
    </source>
</reference>
<evidence type="ECO:0000256" key="2">
    <source>
        <dbReference type="SAM" id="Phobius"/>
    </source>
</evidence>
<dbReference type="STRING" id="933852.A0A0C3AR29"/>
<keyword evidence="2" id="KW-1133">Transmembrane helix</keyword>
<feature type="compositionally biased region" description="Low complexity" evidence="1">
    <location>
        <begin position="461"/>
        <end position="480"/>
    </location>
</feature>
<feature type="transmembrane region" description="Helical" evidence="2">
    <location>
        <begin position="295"/>
        <end position="316"/>
    </location>
</feature>
<keyword evidence="2" id="KW-0472">Membrane</keyword>
<evidence type="ECO:0000313" key="4">
    <source>
        <dbReference type="Proteomes" id="UP000054097"/>
    </source>
</evidence>
<organism evidence="3 4">
    <name type="scientific">Serendipita vermifera MAFF 305830</name>
    <dbReference type="NCBI Taxonomy" id="933852"/>
    <lineage>
        <taxon>Eukaryota</taxon>
        <taxon>Fungi</taxon>
        <taxon>Dikarya</taxon>
        <taxon>Basidiomycota</taxon>
        <taxon>Agaricomycotina</taxon>
        <taxon>Agaricomycetes</taxon>
        <taxon>Sebacinales</taxon>
        <taxon>Serendipitaceae</taxon>
        <taxon>Serendipita</taxon>
    </lineage>
</organism>
<evidence type="ECO:0000256" key="1">
    <source>
        <dbReference type="SAM" id="MobiDB-lite"/>
    </source>
</evidence>
<sequence>MSGTIVVDDADPGIQYTGSWTALTAALYLTNPEHMKTIHESHQQGDTITYTFTGTQITVYCSLSSPHRKGIPSSTYQIDSGTPVRFNSTGEVPNVVLWTSNVSHIPFYTSPSLPEGQHTIKITVEPGTGTPSFYFDFFAITTSNWQAGPNVIVDDADTSLIDYGPGWTQEGIWREFGGSVRRTLADTNGTGVFKFQGTSLSVYASLNGYYGGTPYIAAFALDDRPRIFHTEGLADNVEHRLTMTAIVVPGVPAWFFDYFVFTPSSASITSVIPDSGSSTTNAAVGVNTSTPPTGAIVGGVVGGIAVLALVLFALFWRRRRQQLEPRHRGEKKEIDGSPPKAFASQLTPTSDDSQEERELARPADELAYRTASLPMKGRFNFAREGNGVNRAGQRQTMLSSLAGDVPLSPSATSSSVPGMSQSAGTDDGGVSISPAAAIPPPQRQQRQNTNPHMNQGSTKDITPFSSFSEPPTTTATAPTIPMFSVPNVSRVPVREIDAGIRLDSGDSDDGNVPDTLPPLYSRFQLSEGQHTIKITIDTITAGGPSFYFDFFAVTTSNWQTGPTVIVDDTDRINIQYGPSWTQEGVWRDFGLSVRRTPGDTNGTAVLKFQGRPDLRRTDH</sequence>
<dbReference type="Gene3D" id="2.60.120.260">
    <property type="entry name" value="Galactose-binding domain-like"/>
    <property type="match status" value="1"/>
</dbReference>
<dbReference type="AlphaFoldDB" id="A0A0C3AR29"/>
<reference evidence="4" key="2">
    <citation type="submission" date="2015-01" db="EMBL/GenBank/DDBJ databases">
        <title>Evolutionary Origins and Diversification of the Mycorrhizal Mutualists.</title>
        <authorList>
            <consortium name="DOE Joint Genome Institute"/>
            <consortium name="Mycorrhizal Genomics Consortium"/>
            <person name="Kohler A."/>
            <person name="Kuo A."/>
            <person name="Nagy L.G."/>
            <person name="Floudas D."/>
            <person name="Copeland A."/>
            <person name="Barry K.W."/>
            <person name="Cichocki N."/>
            <person name="Veneault-Fourrey C."/>
            <person name="LaButti K."/>
            <person name="Lindquist E.A."/>
            <person name="Lipzen A."/>
            <person name="Lundell T."/>
            <person name="Morin E."/>
            <person name="Murat C."/>
            <person name="Riley R."/>
            <person name="Ohm R."/>
            <person name="Sun H."/>
            <person name="Tunlid A."/>
            <person name="Henrissat B."/>
            <person name="Grigoriev I.V."/>
            <person name="Hibbett D.S."/>
            <person name="Martin F."/>
        </authorList>
    </citation>
    <scope>NUCLEOTIDE SEQUENCE [LARGE SCALE GENOMIC DNA]</scope>
    <source>
        <strain evidence="4">MAFF 305830</strain>
    </source>
</reference>
<feature type="compositionally biased region" description="Polar residues" evidence="1">
    <location>
        <begin position="409"/>
        <end position="424"/>
    </location>
</feature>
<feature type="compositionally biased region" description="Polar residues" evidence="1">
    <location>
        <begin position="448"/>
        <end position="460"/>
    </location>
</feature>
<accession>A0A0C3AR29</accession>
<evidence type="ECO:0008006" key="5">
    <source>
        <dbReference type="Google" id="ProtNLM"/>
    </source>
</evidence>
<feature type="region of interest" description="Disordered" evidence="1">
    <location>
        <begin position="324"/>
        <end position="364"/>
    </location>
</feature>
<proteinExistence type="predicted"/>
<dbReference type="EMBL" id="KN824354">
    <property type="protein sequence ID" value="KIM22509.1"/>
    <property type="molecule type" value="Genomic_DNA"/>
</dbReference>
<evidence type="ECO:0000313" key="3">
    <source>
        <dbReference type="EMBL" id="KIM22509.1"/>
    </source>
</evidence>
<dbReference type="Proteomes" id="UP000054097">
    <property type="component" value="Unassembled WGS sequence"/>
</dbReference>
<keyword evidence="2" id="KW-0812">Transmembrane</keyword>
<protein>
    <recommendedName>
        <fullName evidence="5">Transmembrane protein</fullName>
    </recommendedName>
</protein>
<feature type="compositionally biased region" description="Basic and acidic residues" evidence="1">
    <location>
        <begin position="324"/>
        <end position="335"/>
    </location>
</feature>
<dbReference type="OrthoDB" id="3265734at2759"/>
<dbReference type="HOGENOM" id="CLU_030442_0_0_1"/>
<gene>
    <name evidence="3" type="ORF">M408DRAFT_28640</name>
</gene>
<keyword evidence="4" id="KW-1185">Reference proteome</keyword>